<proteinExistence type="inferred from homology"/>
<evidence type="ECO:0000259" key="3">
    <source>
        <dbReference type="Pfam" id="PF03109"/>
    </source>
</evidence>
<comment type="caution">
    <text evidence="4">The sequence shown here is derived from an EMBL/GenBank/DDBJ whole genome shotgun (WGS) entry which is preliminary data.</text>
</comment>
<reference evidence="4 5" key="1">
    <citation type="submission" date="2024-01" db="EMBL/GenBank/DDBJ databases">
        <title>The diversity of rhizobia nodulating Mimosa spp. in eleven states of Brazil covering several biomes is determined by host plant, location, and edaphic factors.</title>
        <authorList>
            <person name="Rouws L."/>
            <person name="Barauna A."/>
            <person name="Beukes C."/>
            <person name="De Faria S.M."/>
            <person name="Gross E."/>
            <person name="Dos Reis Junior F.B."/>
            <person name="Simon M."/>
            <person name="Maluk M."/>
            <person name="Odee D.W."/>
            <person name="Kenicer G."/>
            <person name="Young J.P.W."/>
            <person name="Reis V.M."/>
            <person name="Zilli J."/>
            <person name="James E.K."/>
        </authorList>
    </citation>
    <scope>NUCLEOTIDE SEQUENCE [LARGE SCALE GENOMIC DNA]</scope>
    <source>
        <strain evidence="4 5">JPY530</strain>
    </source>
</reference>
<sequence length="567" mass="63721">MRSTAHSDMYKEEIERSAPTRLPRLMQILRTVASAGWAHYVERLEFGREPAEVMATAPAAGGDHDATRFREMLGQLGPAFIKFGQLLSLRRDLLPEPWILELQTLQDNVAPFPGSQARFIIERELGKQIHELFSTFDETPLAAASIGQVHAANLRDGTSVVVKVQRPGIEPVIRADIAIMRFLARRLEQLIPEMRRFGPIDLVEEFARLINDELDYETEGRHGDRLRENFKDDPDVFVPRICWDLTSRVVLTMERNVGHKLGDEPSPDRREQKRLSAKLMETFLRQVFEHGFFHGDPHPGNVFVRPDGRLCFHDFGIMGELSAPDQESLAQLILAISSADVPWMVDAYFDMGVVAVDIDRTAFTHDVSDALKAYYLAAGKGYSFSEIARQFAQLSQRHRIRLPRQFLLVAKAFMLVESQALAIDPDFNAVTCLRDYAPRLLARRMFQGLLPRRETARGFRALRALQHAVINLPDILNRTTDVLTSGKATIQVEHDQLQTVENHLDRASNRLSLSLIIASVVIGSSIITTFHSGPRYAGISLLGITGFVVAAAMGLAWAVAILRSGRF</sequence>
<keyword evidence="4" id="KW-0808">Transferase</keyword>
<name>A0ABU9REQ8_9BURK</name>
<dbReference type="EMBL" id="JAZHGA010000044">
    <property type="protein sequence ID" value="MEM5345288.1"/>
    <property type="molecule type" value="Genomic_DNA"/>
</dbReference>
<keyword evidence="2" id="KW-0472">Membrane</keyword>
<keyword evidence="2" id="KW-0812">Transmembrane</keyword>
<organism evidence="4 5">
    <name type="scientific">Paraburkholderia azotifigens</name>
    <dbReference type="NCBI Taxonomy" id="2057004"/>
    <lineage>
        <taxon>Bacteria</taxon>
        <taxon>Pseudomonadati</taxon>
        <taxon>Pseudomonadota</taxon>
        <taxon>Betaproteobacteria</taxon>
        <taxon>Burkholderiales</taxon>
        <taxon>Burkholderiaceae</taxon>
        <taxon>Paraburkholderia</taxon>
    </lineage>
</organism>
<dbReference type="PANTHER" id="PTHR10566">
    <property type="entry name" value="CHAPERONE-ACTIVITY OF BC1 COMPLEX CABC1 -RELATED"/>
    <property type="match status" value="1"/>
</dbReference>
<accession>A0ABU9REQ8</accession>
<dbReference type="InterPro" id="IPR004147">
    <property type="entry name" value="ABC1_dom"/>
</dbReference>
<dbReference type="SUPFAM" id="SSF56112">
    <property type="entry name" value="Protein kinase-like (PK-like)"/>
    <property type="match status" value="1"/>
</dbReference>
<dbReference type="Pfam" id="PF03109">
    <property type="entry name" value="ABC1"/>
    <property type="match status" value="1"/>
</dbReference>
<dbReference type="Proteomes" id="UP001481677">
    <property type="component" value="Unassembled WGS sequence"/>
</dbReference>
<feature type="transmembrane region" description="Helical" evidence="2">
    <location>
        <begin position="536"/>
        <end position="562"/>
    </location>
</feature>
<gene>
    <name evidence="4" type="ORF">V4C56_37400</name>
</gene>
<dbReference type="RefSeq" id="WP_240057431.1">
    <property type="nucleotide sequence ID" value="NZ_JAZHFZ010000043.1"/>
</dbReference>
<dbReference type="GO" id="GO:0016301">
    <property type="term" value="F:kinase activity"/>
    <property type="evidence" value="ECO:0007669"/>
    <property type="project" value="UniProtKB-KW"/>
</dbReference>
<protein>
    <submittedName>
        <fullName evidence="4">AarF/ABC1/UbiB kinase family protein</fullName>
    </submittedName>
</protein>
<keyword evidence="5" id="KW-1185">Reference proteome</keyword>
<dbReference type="InterPro" id="IPR050154">
    <property type="entry name" value="UbiB_kinase"/>
</dbReference>
<keyword evidence="4" id="KW-0418">Kinase</keyword>
<dbReference type="InterPro" id="IPR011009">
    <property type="entry name" value="Kinase-like_dom_sf"/>
</dbReference>
<feature type="transmembrane region" description="Helical" evidence="2">
    <location>
        <begin position="511"/>
        <end position="530"/>
    </location>
</feature>
<dbReference type="CDD" id="cd05121">
    <property type="entry name" value="ABC1_ADCK3-like"/>
    <property type="match status" value="1"/>
</dbReference>
<keyword evidence="2" id="KW-1133">Transmembrane helix</keyword>
<dbReference type="PANTHER" id="PTHR10566:SF113">
    <property type="entry name" value="PROTEIN ACTIVITY OF BC1 COMPLEX KINASE 7, CHLOROPLASTIC"/>
    <property type="match status" value="1"/>
</dbReference>
<feature type="domain" description="ABC1 atypical kinase-like" evidence="3">
    <location>
        <begin position="105"/>
        <end position="341"/>
    </location>
</feature>
<evidence type="ECO:0000256" key="2">
    <source>
        <dbReference type="SAM" id="Phobius"/>
    </source>
</evidence>
<evidence type="ECO:0000313" key="4">
    <source>
        <dbReference type="EMBL" id="MEM5345288.1"/>
    </source>
</evidence>
<comment type="similarity">
    <text evidence="1">Belongs to the protein kinase superfamily. ADCK protein kinase family.</text>
</comment>
<evidence type="ECO:0000256" key="1">
    <source>
        <dbReference type="ARBA" id="ARBA00009670"/>
    </source>
</evidence>
<evidence type="ECO:0000313" key="5">
    <source>
        <dbReference type="Proteomes" id="UP001481677"/>
    </source>
</evidence>